<dbReference type="InterPro" id="IPR005598">
    <property type="entry name" value="ATP_synth_I"/>
</dbReference>
<evidence type="ECO:0000256" key="2">
    <source>
        <dbReference type="ARBA" id="ARBA00022475"/>
    </source>
</evidence>
<evidence type="ECO:0000256" key="1">
    <source>
        <dbReference type="ARBA" id="ARBA00004651"/>
    </source>
</evidence>
<proteinExistence type="predicted"/>
<comment type="caution">
    <text evidence="7">The sequence shown here is derived from an EMBL/GenBank/DDBJ whole genome shotgun (WGS) entry which is preliminary data.</text>
</comment>
<feature type="transmembrane region" description="Helical" evidence="6">
    <location>
        <begin position="22"/>
        <end position="40"/>
    </location>
</feature>
<dbReference type="GO" id="GO:0005886">
    <property type="term" value="C:plasma membrane"/>
    <property type="evidence" value="ECO:0007669"/>
    <property type="project" value="UniProtKB-SubCell"/>
</dbReference>
<feature type="transmembrane region" description="Helical" evidence="6">
    <location>
        <begin position="46"/>
        <end position="63"/>
    </location>
</feature>
<keyword evidence="8" id="KW-1185">Reference proteome</keyword>
<evidence type="ECO:0000256" key="3">
    <source>
        <dbReference type="ARBA" id="ARBA00022692"/>
    </source>
</evidence>
<reference evidence="7 8" key="1">
    <citation type="submission" date="2019-03" db="EMBL/GenBank/DDBJ databases">
        <title>Genomic Encyclopedia of Type Strains, Phase IV (KMG-IV): sequencing the most valuable type-strain genomes for metagenomic binning, comparative biology and taxonomic classification.</title>
        <authorList>
            <person name="Goeker M."/>
        </authorList>
    </citation>
    <scope>NUCLEOTIDE SEQUENCE [LARGE SCALE GENOMIC DNA]</scope>
    <source>
        <strain evidence="7 8">DSM 103428</strain>
    </source>
</reference>
<sequence>MTGANPFLEFTDADLKDALMRALRTIVLLGLGLAVAVGFAAGWRSAVMLLVGAMVSATGLYEWQQLISLINAKLDNARSPRSTVWVVTMFFFRLALAAVILYASVRYLHGSLYALIAGLGLAMIALTIEAVRLVRS</sequence>
<protein>
    <recommendedName>
        <fullName evidence="9">ATP synthase I subunit</fullName>
    </recommendedName>
</protein>
<dbReference type="AlphaFoldDB" id="A0A4R1LAE9"/>
<organism evidence="7 8">
    <name type="scientific">Acidipila rosea</name>
    <dbReference type="NCBI Taxonomy" id="768535"/>
    <lineage>
        <taxon>Bacteria</taxon>
        <taxon>Pseudomonadati</taxon>
        <taxon>Acidobacteriota</taxon>
        <taxon>Terriglobia</taxon>
        <taxon>Terriglobales</taxon>
        <taxon>Acidobacteriaceae</taxon>
        <taxon>Acidipila</taxon>
    </lineage>
</organism>
<evidence type="ECO:0008006" key="9">
    <source>
        <dbReference type="Google" id="ProtNLM"/>
    </source>
</evidence>
<feature type="transmembrane region" description="Helical" evidence="6">
    <location>
        <begin position="111"/>
        <end position="131"/>
    </location>
</feature>
<evidence type="ECO:0000313" key="8">
    <source>
        <dbReference type="Proteomes" id="UP000295210"/>
    </source>
</evidence>
<feature type="transmembrane region" description="Helical" evidence="6">
    <location>
        <begin position="84"/>
        <end position="105"/>
    </location>
</feature>
<accession>A0A4R1LAE9</accession>
<evidence type="ECO:0000256" key="5">
    <source>
        <dbReference type="ARBA" id="ARBA00023136"/>
    </source>
</evidence>
<evidence type="ECO:0000256" key="6">
    <source>
        <dbReference type="SAM" id="Phobius"/>
    </source>
</evidence>
<name>A0A4R1LAE9_9BACT</name>
<gene>
    <name evidence="7" type="ORF">C7378_0389</name>
</gene>
<dbReference type="Pfam" id="PF03899">
    <property type="entry name" value="ATP-synt_I"/>
    <property type="match status" value="1"/>
</dbReference>
<keyword evidence="4 6" id="KW-1133">Transmembrane helix</keyword>
<keyword evidence="2" id="KW-1003">Cell membrane</keyword>
<dbReference type="EMBL" id="SMGK01000001">
    <property type="protein sequence ID" value="TCK75406.1"/>
    <property type="molecule type" value="Genomic_DNA"/>
</dbReference>
<comment type="subcellular location">
    <subcellularLocation>
        <location evidence="1">Cell membrane</location>
        <topology evidence="1">Multi-pass membrane protein</topology>
    </subcellularLocation>
</comment>
<keyword evidence="3 6" id="KW-0812">Transmembrane</keyword>
<dbReference type="Proteomes" id="UP000295210">
    <property type="component" value="Unassembled WGS sequence"/>
</dbReference>
<evidence type="ECO:0000313" key="7">
    <source>
        <dbReference type="EMBL" id="TCK75406.1"/>
    </source>
</evidence>
<evidence type="ECO:0000256" key="4">
    <source>
        <dbReference type="ARBA" id="ARBA00022989"/>
    </source>
</evidence>
<keyword evidence="5 6" id="KW-0472">Membrane</keyword>